<dbReference type="SUPFAM" id="SSF56672">
    <property type="entry name" value="DNA/RNA polymerases"/>
    <property type="match status" value="1"/>
</dbReference>
<keyword evidence="18" id="KW-0863">Zinc-finger</keyword>
<evidence type="ECO:0000256" key="9">
    <source>
        <dbReference type="ARBA" id="ARBA00022801"/>
    </source>
</evidence>
<dbReference type="SUPFAM" id="SSF53098">
    <property type="entry name" value="Ribonuclease H-like"/>
    <property type="match status" value="1"/>
</dbReference>
<dbReference type="Pfam" id="PF13976">
    <property type="entry name" value="gag_pre-integrs"/>
    <property type="match status" value="1"/>
</dbReference>
<evidence type="ECO:0000259" key="20">
    <source>
        <dbReference type="PROSITE" id="PS50158"/>
    </source>
</evidence>
<dbReference type="InterPro" id="IPR057670">
    <property type="entry name" value="SH3_retrovirus"/>
</dbReference>
<keyword evidence="17" id="KW-0511">Multifunctional enzyme</keyword>
<name>A0ABM3KA44_BACDO</name>
<comment type="function">
    <text evidence="1">The aspartyl protease (PR) mediates the proteolytic cleavages of the Gag and Gag-Pol polyproteins after assembly of the VLP.</text>
</comment>
<keyword evidence="16" id="KW-0233">DNA recombination</keyword>
<feature type="region of interest" description="Disordered" evidence="19">
    <location>
        <begin position="756"/>
        <end position="789"/>
    </location>
</feature>
<evidence type="ECO:0000256" key="4">
    <source>
        <dbReference type="ARBA" id="ARBA00022722"/>
    </source>
</evidence>
<dbReference type="RefSeq" id="XP_049318347.1">
    <property type="nucleotide sequence ID" value="XM_049462390.1"/>
</dbReference>
<gene>
    <name evidence="23 24" type="primary">LOC105224069</name>
</gene>
<keyword evidence="13" id="KW-0695">RNA-directed DNA polymerase</keyword>
<keyword evidence="3" id="KW-0645">Protease</keyword>
<dbReference type="PANTHER" id="PTHR42648">
    <property type="entry name" value="TRANSPOSASE, PUTATIVE-RELATED"/>
    <property type="match status" value="1"/>
</dbReference>
<evidence type="ECO:0000256" key="11">
    <source>
        <dbReference type="ARBA" id="ARBA00022842"/>
    </source>
</evidence>
<dbReference type="SUPFAM" id="SSF57756">
    <property type="entry name" value="Retrovirus zinc finger-like domains"/>
    <property type="match status" value="1"/>
</dbReference>
<organism evidence="22 23">
    <name type="scientific">Bactrocera dorsalis</name>
    <name type="common">Oriental fruit fly</name>
    <name type="synonym">Dacus dorsalis</name>
    <dbReference type="NCBI Taxonomy" id="27457"/>
    <lineage>
        <taxon>Eukaryota</taxon>
        <taxon>Metazoa</taxon>
        <taxon>Ecdysozoa</taxon>
        <taxon>Arthropoda</taxon>
        <taxon>Hexapoda</taxon>
        <taxon>Insecta</taxon>
        <taxon>Pterygota</taxon>
        <taxon>Neoptera</taxon>
        <taxon>Endopterygota</taxon>
        <taxon>Diptera</taxon>
        <taxon>Brachycera</taxon>
        <taxon>Muscomorpha</taxon>
        <taxon>Tephritoidea</taxon>
        <taxon>Tephritidae</taxon>
        <taxon>Bactrocera</taxon>
        <taxon>Bactrocera</taxon>
    </lineage>
</organism>
<sequence>MSSSLFNIEKLDESNYDSWSIQLKSVLVHQELWSVASGETPCPEADADGKNVLMWKAKDEKATATIILSITTMQIAHVKNSKTSNEAWNTLREIHRPKGPVRKVTLFKRLLAMRMSDDECVQQYVCKFTSLAEKLEEIGVGLQEEFFVIMLLASLPKSFENLVVALESRDELPKLNSIKIKLIEEGERRKSCVTKNTEGSVQAFMVRESSIKKNSSTNLKLNEVSSASNNNNKNKRHNMKCYSCGKKGHFAAQCREKQNVQKQQNSDNNRSNGLFAAISKNLLHTEAWCVDSGASSHLCCDRDKFSEFELYEEEIILAGDNKMLAAGRGIVRLQTNMFDVTLVKVLFVPGLQCNFISVSKAVNSGYKVEFTRNEAMIKNKRGDVILSANKVCDLFIFEPNKNQLFFACKPNHEAMKWHSRYGHLNFASLRKLSNNNMVRGMKVNIPADIQCVLCMSNKCSQRPYNKSDSRAEEILGLIHTDVCGPMRHESIGGAKYVLTFTDDKTRFVFVYFLRRKDEVLEKFKDFKQMIECQTEKRIKMLRSDNGTEFVHNAFNKFLKEHGIVRQLTVPYTPQQNGVAERLNRTLIEMARCMVVSSGVNESLWVEAVNTAVYLRNRASTKALNAMTQYEACYGYKPVVGHLRTFGSLAIALDKKQKDKFKPRGKEYVMVGYSDTSKAYRLYDKQTGRLIVSRDVYFVESISAKQHDGLNMKVAEGVQVHPIEFDIGNEFQQQGTHLDTNAIENVEEVVDTAANSDNDFESAEEEQLDDIPLKRGPGRPRLVRSGGPGRPTKQYTYLNLIDADDVKVPESVEQVLSSEYATKWYDAMQNEYNSLMKNETWQLAEIPKGQKAVRCKWVYALKRDKEGKVDRFKARLVAKGYSQVYGVNYDETFSPVVRYSTIQMIFALAAEYGLHLHQMDVSTAYLNSELSEDIYMRQPEMFIDKRFPNHCLKLNKALYGLKQSGRQWNLRLDEILKKIGFQPCISEPCVYINKQNGQINIIAVYVDDLLIASSDLKHMHDIKASIAREVEVVDKGPVQHFLSMEVNRDGKTGSISIGQKAYIRKLLNDFGMNDTRPIAVPLDAGHQINCNNTTCKKVDQVQYLSLIGSLMYLAVCTRPDILHSACKLAQRNNDPHTEHLAAAKRILRYLNTTQDKKLKYQQTGKDMEGFVDADWGGDSTDRKSYTGYAFVLAGCVFSYESKKTIDGSTQQH</sequence>
<dbReference type="PROSITE" id="PS50994">
    <property type="entry name" value="INTEGRASE"/>
    <property type="match status" value="1"/>
</dbReference>
<dbReference type="Proteomes" id="UP001652620">
    <property type="component" value="Chromosome 1"/>
</dbReference>
<dbReference type="Pfam" id="PF07727">
    <property type="entry name" value="RVT_2"/>
    <property type="match status" value="1"/>
</dbReference>
<evidence type="ECO:0000256" key="18">
    <source>
        <dbReference type="PROSITE-ProRule" id="PRU00047"/>
    </source>
</evidence>
<proteinExistence type="predicted"/>
<evidence type="ECO:0000256" key="19">
    <source>
        <dbReference type="SAM" id="MobiDB-lite"/>
    </source>
</evidence>
<evidence type="ECO:0000256" key="8">
    <source>
        <dbReference type="ARBA" id="ARBA00022759"/>
    </source>
</evidence>
<dbReference type="InterPro" id="IPR001878">
    <property type="entry name" value="Znf_CCHC"/>
</dbReference>
<dbReference type="InterPro" id="IPR039537">
    <property type="entry name" value="Retrotran_Ty1/copia-like"/>
</dbReference>
<dbReference type="InterPro" id="IPR025724">
    <property type="entry name" value="GAG-pre-integrase_dom"/>
</dbReference>
<evidence type="ECO:0000256" key="1">
    <source>
        <dbReference type="ARBA" id="ARBA00002180"/>
    </source>
</evidence>
<evidence type="ECO:0000256" key="6">
    <source>
        <dbReference type="ARBA" id="ARBA00022741"/>
    </source>
</evidence>
<feature type="domain" description="Integrase catalytic" evidence="21">
    <location>
        <begin position="459"/>
        <end position="636"/>
    </location>
</feature>
<evidence type="ECO:0000256" key="3">
    <source>
        <dbReference type="ARBA" id="ARBA00022670"/>
    </source>
</evidence>
<evidence type="ECO:0000256" key="12">
    <source>
        <dbReference type="ARBA" id="ARBA00022908"/>
    </source>
</evidence>
<dbReference type="InterPro" id="IPR043502">
    <property type="entry name" value="DNA/RNA_pol_sf"/>
</dbReference>
<protein>
    <submittedName>
        <fullName evidence="23 24">Uncharacterized protein LOC105224069 isoform X1</fullName>
    </submittedName>
</protein>
<dbReference type="RefSeq" id="XP_049318346.1">
    <property type="nucleotide sequence ID" value="XM_049462389.1"/>
</dbReference>
<dbReference type="Pfam" id="PF22936">
    <property type="entry name" value="Pol_BBD"/>
    <property type="match status" value="1"/>
</dbReference>
<feature type="domain" description="CCHC-type" evidence="20">
    <location>
        <begin position="240"/>
        <end position="256"/>
    </location>
</feature>
<evidence type="ECO:0000256" key="16">
    <source>
        <dbReference type="ARBA" id="ARBA00023172"/>
    </source>
</evidence>
<evidence type="ECO:0000313" key="24">
    <source>
        <dbReference type="RefSeq" id="XP_049318347.1"/>
    </source>
</evidence>
<keyword evidence="18" id="KW-0862">Zinc</keyword>
<dbReference type="PROSITE" id="PS50158">
    <property type="entry name" value="ZF_CCHC"/>
    <property type="match status" value="1"/>
</dbReference>
<evidence type="ECO:0000256" key="2">
    <source>
        <dbReference type="ARBA" id="ARBA00022612"/>
    </source>
</evidence>
<dbReference type="Gene3D" id="4.10.60.10">
    <property type="entry name" value="Zinc finger, CCHC-type"/>
    <property type="match status" value="1"/>
</dbReference>
<evidence type="ECO:0000256" key="14">
    <source>
        <dbReference type="ARBA" id="ARBA00022932"/>
    </source>
</evidence>
<dbReference type="InterPro" id="IPR012337">
    <property type="entry name" value="RNaseH-like_sf"/>
</dbReference>
<evidence type="ECO:0000256" key="7">
    <source>
        <dbReference type="ARBA" id="ARBA00022750"/>
    </source>
</evidence>
<keyword evidence="4" id="KW-0540">Nuclease</keyword>
<evidence type="ECO:0000256" key="10">
    <source>
        <dbReference type="ARBA" id="ARBA00022840"/>
    </source>
</evidence>
<keyword evidence="14" id="KW-0808">Transferase</keyword>
<evidence type="ECO:0000256" key="17">
    <source>
        <dbReference type="ARBA" id="ARBA00023268"/>
    </source>
</evidence>
<evidence type="ECO:0000256" key="15">
    <source>
        <dbReference type="ARBA" id="ARBA00023113"/>
    </source>
</evidence>
<dbReference type="InterPro" id="IPR036397">
    <property type="entry name" value="RNaseH_sf"/>
</dbReference>
<keyword evidence="11" id="KW-0460">Magnesium</keyword>
<dbReference type="Pfam" id="PF00098">
    <property type="entry name" value="zf-CCHC"/>
    <property type="match status" value="1"/>
</dbReference>
<feature type="compositionally biased region" description="Acidic residues" evidence="19">
    <location>
        <begin position="757"/>
        <end position="768"/>
    </location>
</feature>
<dbReference type="Pfam" id="PF00665">
    <property type="entry name" value="rve"/>
    <property type="match status" value="1"/>
</dbReference>
<keyword evidence="15" id="KW-0917">Virion maturation</keyword>
<keyword evidence="7" id="KW-0064">Aspartyl protease</keyword>
<keyword evidence="8" id="KW-0255">Endonuclease</keyword>
<evidence type="ECO:0000259" key="21">
    <source>
        <dbReference type="PROSITE" id="PS50994"/>
    </source>
</evidence>
<evidence type="ECO:0000313" key="22">
    <source>
        <dbReference type="Proteomes" id="UP001652620"/>
    </source>
</evidence>
<dbReference type="Pfam" id="PF25597">
    <property type="entry name" value="SH3_retrovirus"/>
    <property type="match status" value="1"/>
</dbReference>
<reference evidence="22 23" key="1">
    <citation type="submission" date="2025-05" db="UniProtKB">
        <authorList>
            <consortium name="RefSeq"/>
        </authorList>
    </citation>
    <scope>NUCLEOTIDE SEQUENCE [LARGE SCALE GENOMIC DNA]</scope>
    <source>
        <tissue evidence="23 24">Adult</tissue>
    </source>
</reference>
<dbReference type="SMART" id="SM00343">
    <property type="entry name" value="ZnF_C2HC"/>
    <property type="match status" value="1"/>
</dbReference>
<evidence type="ECO:0000256" key="13">
    <source>
        <dbReference type="ARBA" id="ARBA00022918"/>
    </source>
</evidence>
<keyword evidence="12" id="KW-0229">DNA integration</keyword>
<keyword evidence="9" id="KW-0378">Hydrolase</keyword>
<evidence type="ECO:0000256" key="5">
    <source>
        <dbReference type="ARBA" id="ARBA00022723"/>
    </source>
</evidence>
<keyword evidence="14" id="KW-0548">Nucleotidyltransferase</keyword>
<dbReference type="PANTHER" id="PTHR42648:SF11">
    <property type="entry name" value="TRANSPOSON TY4-P GAG-POL POLYPROTEIN"/>
    <property type="match status" value="1"/>
</dbReference>
<evidence type="ECO:0000313" key="23">
    <source>
        <dbReference type="RefSeq" id="XP_049318346.1"/>
    </source>
</evidence>
<keyword evidence="22" id="KW-1185">Reference proteome</keyword>
<dbReference type="InterPro" id="IPR013103">
    <property type="entry name" value="RVT_2"/>
</dbReference>
<keyword evidence="6" id="KW-0547">Nucleotide-binding</keyword>
<dbReference type="InterPro" id="IPR001584">
    <property type="entry name" value="Integrase_cat-core"/>
</dbReference>
<keyword evidence="5" id="KW-0479">Metal-binding</keyword>
<keyword evidence="2" id="KW-1188">Viral release from host cell</keyword>
<dbReference type="InterPro" id="IPR054722">
    <property type="entry name" value="PolX-like_BBD"/>
</dbReference>
<keyword evidence="14" id="KW-0239">DNA-directed DNA polymerase</keyword>
<dbReference type="InterPro" id="IPR036875">
    <property type="entry name" value="Znf_CCHC_sf"/>
</dbReference>
<dbReference type="Pfam" id="PF14223">
    <property type="entry name" value="Retrotran_gag_2"/>
    <property type="match status" value="1"/>
</dbReference>
<keyword evidence="10" id="KW-0067">ATP-binding</keyword>
<dbReference type="GeneID" id="105224069"/>
<dbReference type="Gene3D" id="3.30.420.10">
    <property type="entry name" value="Ribonuclease H-like superfamily/Ribonuclease H"/>
    <property type="match status" value="1"/>
</dbReference>
<accession>A0ABM3KA44</accession>